<sequence>MDVKSLILKKLAASNEIRVSDIIGETGFSRAYVNHFFKELRDEGKIILIGKANQARYILAKKNNKAASRSPILSAHKILWNKALSEDKVLDSIKSETGIFFNLPKNISGILDYAFTEMLNNAIEHSKSKKIEVYFKRGKDDINFKVIDWGIGIFKNIKKKKKLRSELEAIQDLIKGKQTTAPKTHTGEGIFFTSKAGDTLVIHGSDKKLIFDNLIEDIFVKNSRRIAGTRIFFTVNIKSKRNLSSVFKMYSGDSFEFSKTKVIIKLFKIGVNYISRSQARRVISGLDKFKNIILDFKGVDTVGQAFADEVFRVWQKRHPDIKIEYRNTSENVEFMIRHSFEKKGI</sequence>
<gene>
    <name evidence="3" type="ORF">A3J64_02600</name>
</gene>
<dbReference type="SUPFAM" id="SSF55874">
    <property type="entry name" value="ATPase domain of HSP90 chaperone/DNA topoisomerase II/histidine kinase"/>
    <property type="match status" value="1"/>
</dbReference>
<dbReference type="STRING" id="1801997.A3J64_02600"/>
<dbReference type="EMBL" id="MHNB01000025">
    <property type="protein sequence ID" value="OGZ36490.1"/>
    <property type="molecule type" value="Genomic_DNA"/>
</dbReference>
<dbReference type="Pfam" id="PF13581">
    <property type="entry name" value="HATPase_c_2"/>
    <property type="match status" value="1"/>
</dbReference>
<reference evidence="3 4" key="1">
    <citation type="journal article" date="2016" name="Nat. Commun.">
        <title>Thousands of microbial genomes shed light on interconnected biogeochemical processes in an aquifer system.</title>
        <authorList>
            <person name="Anantharaman K."/>
            <person name="Brown C.T."/>
            <person name="Hug L.A."/>
            <person name="Sharon I."/>
            <person name="Castelle C.J."/>
            <person name="Probst A.J."/>
            <person name="Thomas B.C."/>
            <person name="Singh A."/>
            <person name="Wilkins M.J."/>
            <person name="Karaoz U."/>
            <person name="Brodie E.L."/>
            <person name="Williams K.H."/>
            <person name="Hubbard S.S."/>
            <person name="Banfield J.F."/>
        </authorList>
    </citation>
    <scope>NUCLEOTIDE SEQUENCE [LARGE SCALE GENOMIC DNA]</scope>
</reference>
<dbReference type="AlphaFoldDB" id="A0A1G2FFT0"/>
<comment type="caution">
    <text evidence="3">The sequence shown here is derived from an EMBL/GenBank/DDBJ whole genome shotgun (WGS) entry which is preliminary data.</text>
</comment>
<proteinExistence type="predicted"/>
<organism evidence="3 4">
    <name type="scientific">Candidatus Portnoybacteria bacterium RIFCSPHIGHO2_12_FULL_38_9</name>
    <dbReference type="NCBI Taxonomy" id="1801997"/>
    <lineage>
        <taxon>Bacteria</taxon>
        <taxon>Candidatus Portnoyibacteriota</taxon>
    </lineage>
</organism>
<accession>A0A1G2FFT0</accession>
<evidence type="ECO:0000259" key="1">
    <source>
        <dbReference type="Pfam" id="PF13581"/>
    </source>
</evidence>
<dbReference type="Gene3D" id="1.10.10.10">
    <property type="entry name" value="Winged helix-like DNA-binding domain superfamily/Winged helix DNA-binding domain"/>
    <property type="match status" value="1"/>
</dbReference>
<dbReference type="Proteomes" id="UP000177061">
    <property type="component" value="Unassembled WGS sequence"/>
</dbReference>
<dbReference type="InterPro" id="IPR003594">
    <property type="entry name" value="HATPase_dom"/>
</dbReference>
<dbReference type="Gene3D" id="3.30.565.10">
    <property type="entry name" value="Histidine kinase-like ATPase, C-terminal domain"/>
    <property type="match status" value="1"/>
</dbReference>
<dbReference type="InterPro" id="IPR036890">
    <property type="entry name" value="HATPase_C_sf"/>
</dbReference>
<evidence type="ECO:0000259" key="2">
    <source>
        <dbReference type="Pfam" id="PF14213"/>
    </source>
</evidence>
<dbReference type="Pfam" id="PF14213">
    <property type="entry name" value="DUF4325"/>
    <property type="match status" value="1"/>
</dbReference>
<name>A0A1G2FFT0_9BACT</name>
<evidence type="ECO:0008006" key="5">
    <source>
        <dbReference type="Google" id="ProtNLM"/>
    </source>
</evidence>
<dbReference type="SUPFAM" id="SSF46785">
    <property type="entry name" value="Winged helix' DNA-binding domain"/>
    <property type="match status" value="1"/>
</dbReference>
<dbReference type="InterPro" id="IPR025474">
    <property type="entry name" value="DUF4325"/>
</dbReference>
<evidence type="ECO:0000313" key="4">
    <source>
        <dbReference type="Proteomes" id="UP000177061"/>
    </source>
</evidence>
<evidence type="ECO:0000313" key="3">
    <source>
        <dbReference type="EMBL" id="OGZ36490.1"/>
    </source>
</evidence>
<feature type="domain" description="DUF4325" evidence="2">
    <location>
        <begin position="278"/>
        <end position="332"/>
    </location>
</feature>
<dbReference type="InterPro" id="IPR036390">
    <property type="entry name" value="WH_DNA-bd_sf"/>
</dbReference>
<dbReference type="InterPro" id="IPR036388">
    <property type="entry name" value="WH-like_DNA-bd_sf"/>
</dbReference>
<protein>
    <recommendedName>
        <fullName evidence="5">DUF4325 domain-containing protein</fullName>
    </recommendedName>
</protein>
<feature type="domain" description="Histidine kinase/HSP90-like ATPase" evidence="1">
    <location>
        <begin position="103"/>
        <end position="206"/>
    </location>
</feature>